<evidence type="ECO:0000313" key="1">
    <source>
        <dbReference type="EMBL" id="GAA49458.1"/>
    </source>
</evidence>
<gene>
    <name evidence="1" type="ORF">CLF_103089</name>
</gene>
<evidence type="ECO:0000313" key="2">
    <source>
        <dbReference type="Proteomes" id="UP000008909"/>
    </source>
</evidence>
<dbReference type="Proteomes" id="UP000008909">
    <property type="component" value="Unassembled WGS sequence"/>
</dbReference>
<reference evidence="1" key="1">
    <citation type="journal article" date="2011" name="Genome Biol.">
        <title>The draft genome of the carcinogenic human liver fluke Clonorchis sinensis.</title>
        <authorList>
            <person name="Wang X."/>
            <person name="Chen W."/>
            <person name="Huang Y."/>
            <person name="Sun J."/>
            <person name="Men J."/>
            <person name="Liu H."/>
            <person name="Luo F."/>
            <person name="Guo L."/>
            <person name="Lv X."/>
            <person name="Deng C."/>
            <person name="Zhou C."/>
            <person name="Fan Y."/>
            <person name="Li X."/>
            <person name="Huang L."/>
            <person name="Hu Y."/>
            <person name="Liang C."/>
            <person name="Hu X."/>
            <person name="Xu J."/>
            <person name="Yu X."/>
        </authorList>
    </citation>
    <scope>NUCLEOTIDE SEQUENCE [LARGE SCALE GENOMIC DNA]</scope>
    <source>
        <strain evidence="1">Henan</strain>
    </source>
</reference>
<dbReference type="AlphaFoldDB" id="G7Y923"/>
<sequence length="265" mass="29728">MVNYGQAIGLSMTVASSRLLTWKADYEAQRLGLNLERRHAVEVRVANRRVFCIVVDKRCGRGKNDTDTRGAPKASSLKAASVKDAFSSFLPNFVIDRTKRRTLKCPLNPAFQTFCDKSLVELEYAEIVLIFEEEGKAQVFLDELTKALLSFNLFGTSKAVVLDKCTPLNDGKYVHMSFEGDAANTFVVHGDNGPEDITRIDAKEDLGVWFSSDMSSSLHHAKSAQKAFAVLRMIRRNFSRITRMDFQILYGAYVRPLLECASRVV</sequence>
<organism evidence="1 2">
    <name type="scientific">Clonorchis sinensis</name>
    <name type="common">Chinese liver fluke</name>
    <dbReference type="NCBI Taxonomy" id="79923"/>
    <lineage>
        <taxon>Eukaryota</taxon>
        <taxon>Metazoa</taxon>
        <taxon>Spiralia</taxon>
        <taxon>Lophotrochozoa</taxon>
        <taxon>Platyhelminthes</taxon>
        <taxon>Trematoda</taxon>
        <taxon>Digenea</taxon>
        <taxon>Opisthorchiida</taxon>
        <taxon>Opisthorchiata</taxon>
        <taxon>Opisthorchiidae</taxon>
        <taxon>Clonorchis</taxon>
    </lineage>
</organism>
<accession>G7Y923</accession>
<proteinExistence type="predicted"/>
<protein>
    <submittedName>
        <fullName evidence="1">Uncharacterized protein</fullName>
    </submittedName>
</protein>
<reference key="2">
    <citation type="submission" date="2011-10" db="EMBL/GenBank/DDBJ databases">
        <title>The genome and transcriptome sequence of Clonorchis sinensis provide insights into the carcinogenic liver fluke.</title>
        <authorList>
            <person name="Wang X."/>
            <person name="Huang Y."/>
            <person name="Chen W."/>
            <person name="Liu H."/>
            <person name="Guo L."/>
            <person name="Chen Y."/>
            <person name="Luo F."/>
            <person name="Zhou W."/>
            <person name="Sun J."/>
            <person name="Mao Q."/>
            <person name="Liang P."/>
            <person name="Zhou C."/>
            <person name="Tian Y."/>
            <person name="Men J."/>
            <person name="Lv X."/>
            <person name="Huang L."/>
            <person name="Zhou J."/>
            <person name="Hu Y."/>
            <person name="Li R."/>
            <person name="Zhang F."/>
            <person name="Lei H."/>
            <person name="Li X."/>
            <person name="Hu X."/>
            <person name="Liang C."/>
            <person name="Xu J."/>
            <person name="Wu Z."/>
            <person name="Yu X."/>
        </authorList>
    </citation>
    <scope>NUCLEOTIDE SEQUENCE</scope>
    <source>
        <strain>Henan</strain>
    </source>
</reference>
<dbReference type="EMBL" id="DF142960">
    <property type="protein sequence ID" value="GAA49458.1"/>
    <property type="molecule type" value="Genomic_DNA"/>
</dbReference>
<name>G7Y923_CLOSI</name>
<keyword evidence="2" id="KW-1185">Reference proteome</keyword>